<organism evidence="2 3">
    <name type="scientific">Pseudomonas syringae pv. ribicola</name>
    <dbReference type="NCBI Taxonomy" id="55398"/>
    <lineage>
        <taxon>Bacteria</taxon>
        <taxon>Pseudomonadati</taxon>
        <taxon>Pseudomonadota</taxon>
        <taxon>Gammaproteobacteria</taxon>
        <taxon>Pseudomonadales</taxon>
        <taxon>Pseudomonadaceae</taxon>
        <taxon>Pseudomonas</taxon>
    </lineage>
</organism>
<reference evidence="2 3" key="1">
    <citation type="submission" date="2015-09" db="EMBL/GenBank/DDBJ databases">
        <title>Genome announcement of multiple Pseudomonas syringae strains.</title>
        <authorList>
            <person name="Thakur S."/>
            <person name="Wang P.W."/>
            <person name="Gong Y."/>
            <person name="Weir B.S."/>
            <person name="Guttman D.S."/>
        </authorList>
    </citation>
    <scope>NUCLEOTIDE SEQUENCE [LARGE SCALE GENOMIC DNA]</scope>
    <source>
        <strain evidence="2 3">ICMP3882</strain>
    </source>
</reference>
<dbReference type="PATRIC" id="fig|55398.3.peg.5320"/>
<evidence type="ECO:0008006" key="4">
    <source>
        <dbReference type="Google" id="ProtNLM"/>
    </source>
</evidence>
<dbReference type="AlphaFoldDB" id="A0A0P9Y6D6"/>
<proteinExistence type="predicted"/>
<dbReference type="Pfam" id="PF11006">
    <property type="entry name" value="DUF2845"/>
    <property type="match status" value="1"/>
</dbReference>
<feature type="signal peptide" evidence="1">
    <location>
        <begin position="1"/>
        <end position="26"/>
    </location>
</feature>
<evidence type="ECO:0000256" key="1">
    <source>
        <dbReference type="SAM" id="SignalP"/>
    </source>
</evidence>
<keyword evidence="1" id="KW-0732">Signal</keyword>
<dbReference type="Proteomes" id="UP000050554">
    <property type="component" value="Unassembled WGS sequence"/>
</dbReference>
<protein>
    <recommendedName>
        <fullName evidence="4">DUF2845 domain-containing protein</fullName>
    </recommendedName>
</protein>
<evidence type="ECO:0000313" key="2">
    <source>
        <dbReference type="EMBL" id="KPY43937.1"/>
    </source>
</evidence>
<name>A0A0P9Y6D6_PSESI</name>
<evidence type="ECO:0000313" key="3">
    <source>
        <dbReference type="Proteomes" id="UP000050554"/>
    </source>
</evidence>
<accession>A0A0P9Y6D6</accession>
<gene>
    <name evidence="2" type="ORF">ALO47_04273</name>
</gene>
<comment type="caution">
    <text evidence="2">The sequence shown here is derived from an EMBL/GenBank/DDBJ whole genome shotgun (WGS) entry which is preliminary data.</text>
</comment>
<feature type="chain" id="PRO_5006172105" description="DUF2845 domain-containing protein" evidence="1">
    <location>
        <begin position="27"/>
        <end position="107"/>
    </location>
</feature>
<dbReference type="EMBL" id="LJRF01000180">
    <property type="protein sequence ID" value="KPY43937.1"/>
    <property type="molecule type" value="Genomic_DNA"/>
</dbReference>
<dbReference type="InterPro" id="IPR021268">
    <property type="entry name" value="DUF2845"/>
</dbReference>
<sequence length="107" mass="12049">MHKPLRFSLYLALLVMTGATTLNAQAASTLRCGSQLVSTGDRTFEVQQKCGEPVSQQVVSSKEVVNYYRQTEEVIVEEWVYGPSHGMYQYLRFVGGRLTEIQSKRGN</sequence>